<sequence length="162" mass="18652">MITIVLAGCSHSFDGNKSSSEKSKNKTDVATEYTKEDEYKDLEKKVKEFKQKPVLNKIDALITEESFTNKTGLQGWEDYKRLMDKVTLADYKYTKESKGSSIEEVNKFFKDKKGVKTKRMKSGQKGFKHINYMYVDRDGKKTGDNKLPMSYAQILATFKDVK</sequence>
<proteinExistence type="predicted"/>
<name>A0A380GZS6_9STAP</name>
<dbReference type="AlphaFoldDB" id="A0A380GZS6"/>
<reference evidence="1 2" key="1">
    <citation type="submission" date="2018-06" db="EMBL/GenBank/DDBJ databases">
        <authorList>
            <consortium name="Pathogen Informatics"/>
            <person name="Doyle S."/>
        </authorList>
    </citation>
    <scope>NUCLEOTIDE SEQUENCE [LARGE SCALE GENOMIC DNA]</scope>
    <source>
        <strain evidence="1 2">NCTC11807</strain>
    </source>
</reference>
<evidence type="ECO:0000313" key="2">
    <source>
        <dbReference type="Proteomes" id="UP000255425"/>
    </source>
</evidence>
<evidence type="ECO:0000313" key="1">
    <source>
        <dbReference type="EMBL" id="SUM68099.1"/>
    </source>
</evidence>
<dbReference type="Proteomes" id="UP000255425">
    <property type="component" value="Unassembled WGS sequence"/>
</dbReference>
<organism evidence="1 2">
    <name type="scientific">Staphylococcus saccharolyticus</name>
    <dbReference type="NCBI Taxonomy" id="33028"/>
    <lineage>
        <taxon>Bacteria</taxon>
        <taxon>Bacillati</taxon>
        <taxon>Bacillota</taxon>
        <taxon>Bacilli</taxon>
        <taxon>Bacillales</taxon>
        <taxon>Staphylococcaceae</taxon>
        <taxon>Staphylococcus</taxon>
    </lineage>
</organism>
<protein>
    <submittedName>
        <fullName evidence="1">Lipoprotein</fullName>
    </submittedName>
</protein>
<keyword evidence="2" id="KW-1185">Reference proteome</keyword>
<keyword evidence="1" id="KW-0449">Lipoprotein</keyword>
<accession>A0A380GZS6</accession>
<gene>
    <name evidence="1" type="ORF">NCTC11807_00421</name>
</gene>
<dbReference type="EMBL" id="UHDZ01000001">
    <property type="protein sequence ID" value="SUM68099.1"/>
    <property type="molecule type" value="Genomic_DNA"/>
</dbReference>